<evidence type="ECO:0000256" key="4">
    <source>
        <dbReference type="ARBA" id="ARBA00022833"/>
    </source>
</evidence>
<reference evidence="6" key="1">
    <citation type="submission" date="2018-05" db="EMBL/GenBank/DDBJ databases">
        <authorList>
            <person name="Lanie J.A."/>
            <person name="Ng W.-L."/>
            <person name="Kazmierczak K.M."/>
            <person name="Andrzejewski T.M."/>
            <person name="Davidsen T.M."/>
            <person name="Wayne K.J."/>
            <person name="Tettelin H."/>
            <person name="Glass J.I."/>
            <person name="Rusch D."/>
            <person name="Podicherti R."/>
            <person name="Tsui H.-C.T."/>
            <person name="Winkler M.E."/>
        </authorList>
    </citation>
    <scope>NUCLEOTIDE SEQUENCE</scope>
</reference>
<proteinExistence type="predicted"/>
<evidence type="ECO:0000256" key="1">
    <source>
        <dbReference type="ARBA" id="ARBA00001947"/>
    </source>
</evidence>
<dbReference type="SUPFAM" id="SSF56281">
    <property type="entry name" value="Metallo-hydrolase/oxidoreductase"/>
    <property type="match status" value="1"/>
</dbReference>
<accession>A0A383AZM0</accession>
<keyword evidence="3" id="KW-0378">Hydrolase</keyword>
<dbReference type="GO" id="GO:0046872">
    <property type="term" value="F:metal ion binding"/>
    <property type="evidence" value="ECO:0007669"/>
    <property type="project" value="UniProtKB-KW"/>
</dbReference>
<dbReference type="PANTHER" id="PTHR46233:SF3">
    <property type="entry name" value="HYDROXYACYLGLUTATHIONE HYDROLASE GLOC"/>
    <property type="match status" value="1"/>
</dbReference>
<evidence type="ECO:0000259" key="5">
    <source>
        <dbReference type="Pfam" id="PF00753"/>
    </source>
</evidence>
<evidence type="ECO:0000313" key="6">
    <source>
        <dbReference type="EMBL" id="SVE12990.1"/>
    </source>
</evidence>
<feature type="non-terminal residue" evidence="6">
    <location>
        <position position="98"/>
    </location>
</feature>
<gene>
    <name evidence="6" type="ORF">METZ01_LOCUS465844</name>
</gene>
<dbReference type="GO" id="GO:0016787">
    <property type="term" value="F:hydrolase activity"/>
    <property type="evidence" value="ECO:0007669"/>
    <property type="project" value="UniProtKB-KW"/>
</dbReference>
<feature type="domain" description="Metallo-beta-lactamase" evidence="5">
    <location>
        <begin position="1"/>
        <end position="92"/>
    </location>
</feature>
<comment type="cofactor">
    <cofactor evidence="1">
        <name>Zn(2+)</name>
        <dbReference type="ChEBI" id="CHEBI:29105"/>
    </cofactor>
</comment>
<dbReference type="PANTHER" id="PTHR46233">
    <property type="entry name" value="HYDROXYACYLGLUTATHIONE HYDROLASE GLOC"/>
    <property type="match status" value="1"/>
</dbReference>
<dbReference type="InterPro" id="IPR036866">
    <property type="entry name" value="RibonucZ/Hydroxyglut_hydro"/>
</dbReference>
<keyword evidence="2" id="KW-0479">Metal-binding</keyword>
<keyword evidence="4" id="KW-0862">Zinc</keyword>
<sequence length="98" mass="11187">MIVDPGGDAEKLLKLLADLKLELVEILHTHAHLDHFLASGRMKEATGASLSLHREDSFLWDMLEQQCSLFGIPYEPAPPPDHWLEHEEEINLQEHRGQ</sequence>
<dbReference type="InterPro" id="IPR051453">
    <property type="entry name" value="MBL_Glyoxalase_II"/>
</dbReference>
<dbReference type="Pfam" id="PF00753">
    <property type="entry name" value="Lactamase_B"/>
    <property type="match status" value="1"/>
</dbReference>
<organism evidence="6">
    <name type="scientific">marine metagenome</name>
    <dbReference type="NCBI Taxonomy" id="408172"/>
    <lineage>
        <taxon>unclassified sequences</taxon>
        <taxon>metagenomes</taxon>
        <taxon>ecological metagenomes</taxon>
    </lineage>
</organism>
<protein>
    <recommendedName>
        <fullName evidence="5">Metallo-beta-lactamase domain-containing protein</fullName>
    </recommendedName>
</protein>
<evidence type="ECO:0000256" key="2">
    <source>
        <dbReference type="ARBA" id="ARBA00022723"/>
    </source>
</evidence>
<evidence type="ECO:0000256" key="3">
    <source>
        <dbReference type="ARBA" id="ARBA00022801"/>
    </source>
</evidence>
<dbReference type="InterPro" id="IPR001279">
    <property type="entry name" value="Metallo-B-lactamas"/>
</dbReference>
<dbReference type="AlphaFoldDB" id="A0A383AZM0"/>
<dbReference type="Gene3D" id="3.60.15.10">
    <property type="entry name" value="Ribonuclease Z/Hydroxyacylglutathione hydrolase-like"/>
    <property type="match status" value="1"/>
</dbReference>
<dbReference type="EMBL" id="UINC01196121">
    <property type="protein sequence ID" value="SVE12990.1"/>
    <property type="molecule type" value="Genomic_DNA"/>
</dbReference>
<name>A0A383AZM0_9ZZZZ</name>